<comment type="similarity">
    <text evidence="2">Belongs to the bacterial solute-binding protein 5 family.</text>
</comment>
<gene>
    <name evidence="5" type="ORF">EP867_08260</name>
</gene>
<evidence type="ECO:0000313" key="6">
    <source>
        <dbReference type="Proteomes" id="UP000287168"/>
    </source>
</evidence>
<dbReference type="GO" id="GO:0030288">
    <property type="term" value="C:outer membrane-bounded periplasmic space"/>
    <property type="evidence" value="ECO:0007669"/>
    <property type="project" value="UniProtKB-ARBA"/>
</dbReference>
<dbReference type="InterPro" id="IPR039424">
    <property type="entry name" value="SBP_5"/>
</dbReference>
<dbReference type="Gene3D" id="3.40.190.10">
    <property type="entry name" value="Periplasmic binding protein-like II"/>
    <property type="match status" value="1"/>
</dbReference>
<feature type="chain" id="PRO_5018784712" evidence="3">
    <location>
        <begin position="22"/>
        <end position="500"/>
    </location>
</feature>
<name>A0A3S3U8X8_9RHOB</name>
<evidence type="ECO:0000256" key="2">
    <source>
        <dbReference type="ARBA" id="ARBA00005695"/>
    </source>
</evidence>
<dbReference type="GO" id="GO:1904680">
    <property type="term" value="F:peptide transmembrane transporter activity"/>
    <property type="evidence" value="ECO:0007669"/>
    <property type="project" value="TreeGrafter"/>
</dbReference>
<dbReference type="InterPro" id="IPR000914">
    <property type="entry name" value="SBP_5_dom"/>
</dbReference>
<comment type="subcellular location">
    <subcellularLocation>
        <location evidence="1">Periplasm</location>
    </subcellularLocation>
</comment>
<comment type="caution">
    <text evidence="5">The sequence shown here is derived from an EMBL/GenBank/DDBJ whole genome shotgun (WGS) entry which is preliminary data.</text>
</comment>
<reference evidence="5 6" key="1">
    <citation type="journal article" date="2015" name="Int. J. Syst. Evol. Microbiol.">
        <title>Gemmobacter intermedius sp. nov., isolated from a white stork (Ciconia ciconia).</title>
        <authorList>
            <person name="Kampfer P."/>
            <person name="Jerzak L."/>
            <person name="Wilharm G."/>
            <person name="Golke J."/>
            <person name="Busse H.J."/>
            <person name="Glaeser S.P."/>
        </authorList>
    </citation>
    <scope>NUCLEOTIDE SEQUENCE [LARGE SCALE GENOMIC DNA]</scope>
    <source>
        <strain evidence="5 6">119/4</strain>
    </source>
</reference>
<evidence type="ECO:0000256" key="1">
    <source>
        <dbReference type="ARBA" id="ARBA00004418"/>
    </source>
</evidence>
<dbReference type="AlphaFoldDB" id="A0A3S3U8X8"/>
<dbReference type="InterPro" id="IPR030678">
    <property type="entry name" value="Peptide/Ni-bd"/>
</dbReference>
<evidence type="ECO:0000259" key="4">
    <source>
        <dbReference type="Pfam" id="PF00496"/>
    </source>
</evidence>
<sequence length="500" mass="54959">MALKSWVTAALLAATSLSGFAAPLAAKETLVVDFVAEPASLDPHGQWDVASYTVYRNIFDNMLTRDETGAIQPQIATSWTYLSDTEVEFKIRDDVTFHDGVKLTAKDVAFSVNRMISPEYASPQNGQFNQIEKAEARDDTTVVLTTKGPYPVLMAQLTKLSIVPEHVAGKVSKEEFNLNPVGSGPYKFAKWTRGVEVLVTRNDEYWGEKGQFPQASFRSVPDGATRIANIQAGVTDIAANFDNDLADQLEASGEGKVLPVLGERLAFFALNPSVEPLDDLRIRQAIAHAIDKEGIVEGILGGYDAVLNQMTTPVSFGHVEGITAPDYDVEKARALVAEVGEKAKTPFKLLTTPTYDPRVVQAIQQMLAEVGLTAEIESGDMANWMKLMQSDRQTTPGTAFGRWSCGCQDADGVLYSLLNSKSAWASAENAELDALLEEARVTIDQDKRLELYKRVHEINAEQLYMIPLYQASVIYGAAKNIDFKPLPNENLFLNRVRITE</sequence>
<accession>A0A3S3U8X8</accession>
<evidence type="ECO:0000313" key="5">
    <source>
        <dbReference type="EMBL" id="RWY41720.1"/>
    </source>
</evidence>
<dbReference type="EMBL" id="SBLC01000009">
    <property type="protein sequence ID" value="RWY41720.1"/>
    <property type="molecule type" value="Genomic_DNA"/>
</dbReference>
<dbReference type="PIRSF" id="PIRSF002741">
    <property type="entry name" value="MppA"/>
    <property type="match status" value="1"/>
</dbReference>
<keyword evidence="3" id="KW-0732">Signal</keyword>
<dbReference type="GO" id="GO:0015833">
    <property type="term" value="P:peptide transport"/>
    <property type="evidence" value="ECO:0007669"/>
    <property type="project" value="TreeGrafter"/>
</dbReference>
<dbReference type="SUPFAM" id="SSF53850">
    <property type="entry name" value="Periplasmic binding protein-like II"/>
    <property type="match status" value="1"/>
</dbReference>
<organism evidence="5 6">
    <name type="scientific">Falsigemmobacter intermedius</name>
    <dbReference type="NCBI Taxonomy" id="1553448"/>
    <lineage>
        <taxon>Bacteria</taxon>
        <taxon>Pseudomonadati</taxon>
        <taxon>Pseudomonadota</taxon>
        <taxon>Alphaproteobacteria</taxon>
        <taxon>Rhodobacterales</taxon>
        <taxon>Paracoccaceae</taxon>
        <taxon>Falsigemmobacter</taxon>
    </lineage>
</organism>
<dbReference type="RefSeq" id="WP_128488054.1">
    <property type="nucleotide sequence ID" value="NZ_JBHLXB010000017.1"/>
</dbReference>
<dbReference type="PANTHER" id="PTHR30290">
    <property type="entry name" value="PERIPLASMIC BINDING COMPONENT OF ABC TRANSPORTER"/>
    <property type="match status" value="1"/>
</dbReference>
<evidence type="ECO:0000256" key="3">
    <source>
        <dbReference type="SAM" id="SignalP"/>
    </source>
</evidence>
<feature type="domain" description="Solute-binding protein family 5" evidence="4">
    <location>
        <begin position="71"/>
        <end position="421"/>
    </location>
</feature>
<dbReference type="OrthoDB" id="9803988at2"/>
<dbReference type="Pfam" id="PF00496">
    <property type="entry name" value="SBP_bac_5"/>
    <property type="match status" value="1"/>
</dbReference>
<proteinExistence type="inferred from homology"/>
<dbReference type="Gene3D" id="3.10.105.10">
    <property type="entry name" value="Dipeptide-binding Protein, Domain 3"/>
    <property type="match status" value="1"/>
</dbReference>
<feature type="signal peptide" evidence="3">
    <location>
        <begin position="1"/>
        <end position="21"/>
    </location>
</feature>
<dbReference type="GO" id="GO:0043190">
    <property type="term" value="C:ATP-binding cassette (ABC) transporter complex"/>
    <property type="evidence" value="ECO:0007669"/>
    <property type="project" value="InterPro"/>
</dbReference>
<protein>
    <submittedName>
        <fullName evidence="5">Peptide ABC transporter</fullName>
    </submittedName>
</protein>
<keyword evidence="6" id="KW-1185">Reference proteome</keyword>
<dbReference type="Gene3D" id="3.90.76.10">
    <property type="entry name" value="Dipeptide-binding Protein, Domain 1"/>
    <property type="match status" value="1"/>
</dbReference>
<dbReference type="Proteomes" id="UP000287168">
    <property type="component" value="Unassembled WGS sequence"/>
</dbReference>